<accession>A0ACC2TM83</accession>
<organism evidence="1 2">
    <name type="scientific">Entomophthora muscae</name>
    <dbReference type="NCBI Taxonomy" id="34485"/>
    <lineage>
        <taxon>Eukaryota</taxon>
        <taxon>Fungi</taxon>
        <taxon>Fungi incertae sedis</taxon>
        <taxon>Zoopagomycota</taxon>
        <taxon>Entomophthoromycotina</taxon>
        <taxon>Entomophthoromycetes</taxon>
        <taxon>Entomophthorales</taxon>
        <taxon>Entomophthoraceae</taxon>
        <taxon>Entomophthora</taxon>
    </lineage>
</organism>
<keyword evidence="2" id="KW-1185">Reference proteome</keyword>
<sequence length="196" mass="21839">MFHQSLLFKKDGNLLPHQQIKTAPPPIQTNCGEEYEVKYIHGNQTHYQKPQYYAKWKRYPLEENTWELLSSLTNAQEAIQLYLNKKNWEGGSLGEEGNDVRIDNSPPLEPQAQERELNLELGIPWAAGPMNCGTACPHFSGVKPPQADAEDDGPSSETDQAEEIIALSRVPITTPNGGNQETTISFMSLKSTSATN</sequence>
<name>A0ACC2TM83_9FUNG</name>
<reference evidence="1" key="1">
    <citation type="submission" date="2022-04" db="EMBL/GenBank/DDBJ databases">
        <title>Genome of the entomopathogenic fungus Entomophthora muscae.</title>
        <authorList>
            <person name="Elya C."/>
            <person name="Lovett B.R."/>
            <person name="Lee E."/>
            <person name="Macias A.M."/>
            <person name="Hajek A.E."/>
            <person name="De Bivort B.L."/>
            <person name="Kasson M.T."/>
            <person name="De Fine Licht H.H."/>
            <person name="Stajich J.E."/>
        </authorList>
    </citation>
    <scope>NUCLEOTIDE SEQUENCE</scope>
    <source>
        <strain evidence="1">Berkeley</strain>
    </source>
</reference>
<evidence type="ECO:0000313" key="2">
    <source>
        <dbReference type="Proteomes" id="UP001165960"/>
    </source>
</evidence>
<dbReference type="EMBL" id="QTSX02002371">
    <property type="protein sequence ID" value="KAJ9075788.1"/>
    <property type="molecule type" value="Genomic_DNA"/>
</dbReference>
<proteinExistence type="predicted"/>
<comment type="caution">
    <text evidence="1">The sequence shown here is derived from an EMBL/GenBank/DDBJ whole genome shotgun (WGS) entry which is preliminary data.</text>
</comment>
<protein>
    <submittedName>
        <fullName evidence="1">Uncharacterized protein</fullName>
    </submittedName>
</protein>
<dbReference type="Proteomes" id="UP001165960">
    <property type="component" value="Unassembled WGS sequence"/>
</dbReference>
<evidence type="ECO:0000313" key="1">
    <source>
        <dbReference type="EMBL" id="KAJ9075788.1"/>
    </source>
</evidence>
<gene>
    <name evidence="1" type="ORF">DSO57_1032314</name>
</gene>